<evidence type="ECO:0000313" key="1">
    <source>
        <dbReference type="EMBL" id="MEQ2201435.1"/>
    </source>
</evidence>
<sequence length="70" mass="7887">VTRAMAGGLRRPWRAAEEQGREGRRMRRCFCLCHRVENNAKSDSLIQRHLTPQSPLRVPFAAPGALMSGK</sequence>
<reference evidence="1 2" key="1">
    <citation type="submission" date="2021-06" db="EMBL/GenBank/DDBJ databases">
        <authorList>
            <person name="Palmer J.M."/>
        </authorList>
    </citation>
    <scope>NUCLEOTIDE SEQUENCE [LARGE SCALE GENOMIC DNA]</scope>
    <source>
        <strain evidence="1 2">XC_2019</strain>
        <tissue evidence="1">Muscle</tissue>
    </source>
</reference>
<gene>
    <name evidence="1" type="ORF">XENOCAPTIV_012410</name>
</gene>
<comment type="caution">
    <text evidence="1">The sequence shown here is derived from an EMBL/GenBank/DDBJ whole genome shotgun (WGS) entry which is preliminary data.</text>
</comment>
<dbReference type="EMBL" id="JAHRIN010027823">
    <property type="protein sequence ID" value="MEQ2201435.1"/>
    <property type="molecule type" value="Genomic_DNA"/>
</dbReference>
<protein>
    <submittedName>
        <fullName evidence="1">Uncharacterized protein</fullName>
    </submittedName>
</protein>
<name>A0ABV0R010_9TELE</name>
<keyword evidence="2" id="KW-1185">Reference proteome</keyword>
<accession>A0ABV0R010</accession>
<feature type="non-terminal residue" evidence="1">
    <location>
        <position position="1"/>
    </location>
</feature>
<organism evidence="1 2">
    <name type="scientific">Xenoophorus captivus</name>
    <dbReference type="NCBI Taxonomy" id="1517983"/>
    <lineage>
        <taxon>Eukaryota</taxon>
        <taxon>Metazoa</taxon>
        <taxon>Chordata</taxon>
        <taxon>Craniata</taxon>
        <taxon>Vertebrata</taxon>
        <taxon>Euteleostomi</taxon>
        <taxon>Actinopterygii</taxon>
        <taxon>Neopterygii</taxon>
        <taxon>Teleostei</taxon>
        <taxon>Neoteleostei</taxon>
        <taxon>Acanthomorphata</taxon>
        <taxon>Ovalentaria</taxon>
        <taxon>Atherinomorphae</taxon>
        <taxon>Cyprinodontiformes</taxon>
        <taxon>Goodeidae</taxon>
        <taxon>Xenoophorus</taxon>
    </lineage>
</organism>
<dbReference type="Proteomes" id="UP001434883">
    <property type="component" value="Unassembled WGS sequence"/>
</dbReference>
<proteinExistence type="predicted"/>
<evidence type="ECO:0000313" key="2">
    <source>
        <dbReference type="Proteomes" id="UP001434883"/>
    </source>
</evidence>